<organism evidence="2 3">
    <name type="scientific">Quisquiliibacterium transsilvanicum</name>
    <dbReference type="NCBI Taxonomy" id="1549638"/>
    <lineage>
        <taxon>Bacteria</taxon>
        <taxon>Pseudomonadati</taxon>
        <taxon>Pseudomonadota</taxon>
        <taxon>Betaproteobacteria</taxon>
        <taxon>Burkholderiales</taxon>
        <taxon>Burkholderiaceae</taxon>
        <taxon>Quisquiliibacterium</taxon>
    </lineage>
</organism>
<dbReference type="SUPFAM" id="SSF53474">
    <property type="entry name" value="alpha/beta-Hydrolases"/>
    <property type="match status" value="1"/>
</dbReference>
<comment type="caution">
    <text evidence="2">The sequence shown here is derived from an EMBL/GenBank/DDBJ whole genome shotgun (WGS) entry which is preliminary data.</text>
</comment>
<dbReference type="InterPro" id="IPR026968">
    <property type="entry name" value="PcaD/CatD"/>
</dbReference>
<accession>A0A7W8HJ60</accession>
<reference evidence="2 3" key="1">
    <citation type="submission" date="2020-08" db="EMBL/GenBank/DDBJ databases">
        <title>Genomic Encyclopedia of Type Strains, Phase IV (KMG-IV): sequencing the most valuable type-strain genomes for metagenomic binning, comparative biology and taxonomic classification.</title>
        <authorList>
            <person name="Goeker M."/>
        </authorList>
    </citation>
    <scope>NUCLEOTIDE SEQUENCE [LARGE SCALE GENOMIC DNA]</scope>
    <source>
        <strain evidence="2 3">DSM 29781</strain>
    </source>
</reference>
<proteinExistence type="predicted"/>
<dbReference type="InterPro" id="IPR000073">
    <property type="entry name" value="AB_hydrolase_1"/>
</dbReference>
<dbReference type="RefSeq" id="WP_183968766.1">
    <property type="nucleotide sequence ID" value="NZ_BAABEW010000012.1"/>
</dbReference>
<dbReference type="PRINTS" id="PR00111">
    <property type="entry name" value="ABHYDROLASE"/>
</dbReference>
<dbReference type="PANTHER" id="PTHR43433">
    <property type="entry name" value="HYDROLASE, ALPHA/BETA FOLD FAMILY PROTEIN"/>
    <property type="match status" value="1"/>
</dbReference>
<gene>
    <name evidence="2" type="ORF">HNQ70_002865</name>
</gene>
<dbReference type="NCBIfam" id="TIGR02427">
    <property type="entry name" value="protocat_pcaD"/>
    <property type="match status" value="1"/>
</dbReference>
<dbReference type="EMBL" id="JACHGB010000005">
    <property type="protein sequence ID" value="MBB5272842.1"/>
    <property type="molecule type" value="Genomic_DNA"/>
</dbReference>
<evidence type="ECO:0000313" key="2">
    <source>
        <dbReference type="EMBL" id="MBB5272842.1"/>
    </source>
</evidence>
<dbReference type="GO" id="GO:0042952">
    <property type="term" value="P:beta-ketoadipate pathway"/>
    <property type="evidence" value="ECO:0007669"/>
    <property type="project" value="InterPro"/>
</dbReference>
<dbReference type="AlphaFoldDB" id="A0A7W8HJ60"/>
<evidence type="ECO:0000313" key="3">
    <source>
        <dbReference type="Proteomes" id="UP000532440"/>
    </source>
</evidence>
<dbReference type="InterPro" id="IPR029058">
    <property type="entry name" value="AB_hydrolase_fold"/>
</dbReference>
<evidence type="ECO:0000259" key="1">
    <source>
        <dbReference type="Pfam" id="PF00561"/>
    </source>
</evidence>
<name>A0A7W8HJ60_9BURK</name>
<dbReference type="GO" id="GO:0047570">
    <property type="term" value="F:3-oxoadipate enol-lactonase activity"/>
    <property type="evidence" value="ECO:0007669"/>
    <property type="project" value="InterPro"/>
</dbReference>
<feature type="domain" description="AB hydrolase-1" evidence="1">
    <location>
        <begin position="22"/>
        <end position="245"/>
    </location>
</feature>
<keyword evidence="3" id="KW-1185">Reference proteome</keyword>
<sequence>MPFVNCDGARIYWRVDGLPELPPLLLVGSLGSDHAVWNPVMAGLTRHFRVIRMDSRGHGASDAPPGDYSLERLGRDVLAVADAAGAPRFHYAGLSIGGMIGMWLGAHAADRIDRLVLTNTSAWMDAKAMDQRIATVRAQGMGAVADAVIARWFTPGYAARNTEHRATTLATLLAMDPTGYAGCCAAIRDMALEPLLPRIGAATLVIAGSHDPSTPPAMGRRLAAAIPRATCLELPTAHFSHSERPLRWTEWVVRFLQGEDDPSAPAGRRGK</sequence>
<dbReference type="Gene3D" id="3.40.50.1820">
    <property type="entry name" value="alpha/beta hydrolase"/>
    <property type="match status" value="1"/>
</dbReference>
<protein>
    <submittedName>
        <fullName evidence="2">3-oxoadipate enol-lactonase</fullName>
    </submittedName>
</protein>
<dbReference type="PANTHER" id="PTHR43433:SF5">
    <property type="entry name" value="AB HYDROLASE-1 DOMAIN-CONTAINING PROTEIN"/>
    <property type="match status" value="1"/>
</dbReference>
<dbReference type="InterPro" id="IPR050471">
    <property type="entry name" value="AB_hydrolase"/>
</dbReference>
<dbReference type="Pfam" id="PF00561">
    <property type="entry name" value="Abhydrolase_1"/>
    <property type="match status" value="1"/>
</dbReference>
<dbReference type="Proteomes" id="UP000532440">
    <property type="component" value="Unassembled WGS sequence"/>
</dbReference>